<feature type="region of interest" description="Disordered" evidence="1">
    <location>
        <begin position="37"/>
        <end position="57"/>
    </location>
</feature>
<dbReference type="AlphaFoldDB" id="A0A5B7CU03"/>
<reference evidence="2 3" key="1">
    <citation type="submission" date="2019-05" db="EMBL/GenBank/DDBJ databases">
        <title>Another draft genome of Portunus trituberculatus and its Hox gene families provides insights of decapod evolution.</title>
        <authorList>
            <person name="Jeong J.-H."/>
            <person name="Song I."/>
            <person name="Kim S."/>
            <person name="Choi T."/>
            <person name="Kim D."/>
            <person name="Ryu S."/>
            <person name="Kim W."/>
        </authorList>
    </citation>
    <scope>NUCLEOTIDE SEQUENCE [LARGE SCALE GENOMIC DNA]</scope>
    <source>
        <tissue evidence="2">Muscle</tissue>
    </source>
</reference>
<accession>A0A5B7CU03</accession>
<keyword evidence="3" id="KW-1185">Reference proteome</keyword>
<sequence length="94" mass="10394">MLRTNLLAGRGDLEGTNQAFLPPQGVWETTINPPAGYQHPMTWSSGTRSGRGGVGRDGSRFFETSELSSIRDHVPEVECKVNRFLRRSLSMSLS</sequence>
<proteinExistence type="predicted"/>
<name>A0A5B7CU03_PORTR</name>
<evidence type="ECO:0000313" key="2">
    <source>
        <dbReference type="EMBL" id="MPC12715.1"/>
    </source>
</evidence>
<dbReference type="EMBL" id="VSRR010000232">
    <property type="protein sequence ID" value="MPC12715.1"/>
    <property type="molecule type" value="Genomic_DNA"/>
</dbReference>
<organism evidence="2 3">
    <name type="scientific">Portunus trituberculatus</name>
    <name type="common">Swimming crab</name>
    <name type="synonym">Neptunus trituberculatus</name>
    <dbReference type="NCBI Taxonomy" id="210409"/>
    <lineage>
        <taxon>Eukaryota</taxon>
        <taxon>Metazoa</taxon>
        <taxon>Ecdysozoa</taxon>
        <taxon>Arthropoda</taxon>
        <taxon>Crustacea</taxon>
        <taxon>Multicrustacea</taxon>
        <taxon>Malacostraca</taxon>
        <taxon>Eumalacostraca</taxon>
        <taxon>Eucarida</taxon>
        <taxon>Decapoda</taxon>
        <taxon>Pleocyemata</taxon>
        <taxon>Brachyura</taxon>
        <taxon>Eubrachyura</taxon>
        <taxon>Portunoidea</taxon>
        <taxon>Portunidae</taxon>
        <taxon>Portuninae</taxon>
        <taxon>Portunus</taxon>
    </lineage>
</organism>
<evidence type="ECO:0000256" key="1">
    <source>
        <dbReference type="SAM" id="MobiDB-lite"/>
    </source>
</evidence>
<gene>
    <name evidence="2" type="ORF">E2C01_005420</name>
</gene>
<dbReference type="Proteomes" id="UP000324222">
    <property type="component" value="Unassembled WGS sequence"/>
</dbReference>
<evidence type="ECO:0000313" key="3">
    <source>
        <dbReference type="Proteomes" id="UP000324222"/>
    </source>
</evidence>
<protein>
    <submittedName>
        <fullName evidence="2">Uncharacterized protein</fullName>
    </submittedName>
</protein>
<comment type="caution">
    <text evidence="2">The sequence shown here is derived from an EMBL/GenBank/DDBJ whole genome shotgun (WGS) entry which is preliminary data.</text>
</comment>